<evidence type="ECO:0000313" key="3">
    <source>
        <dbReference type="Proteomes" id="UP000642829"/>
    </source>
</evidence>
<keyword evidence="1" id="KW-1133">Transmembrane helix</keyword>
<proteinExistence type="predicted"/>
<evidence type="ECO:0000256" key="1">
    <source>
        <dbReference type="SAM" id="Phobius"/>
    </source>
</evidence>
<keyword evidence="1" id="KW-0472">Membrane</keyword>
<gene>
    <name evidence="2" type="ORF">GCM10007047_03410</name>
</gene>
<protein>
    <recommendedName>
        <fullName evidence="4">Exopolysaccharide biosynthesis protein</fullName>
    </recommendedName>
</protein>
<comment type="caution">
    <text evidence="2">The sequence shown here is derived from an EMBL/GenBank/DDBJ whole genome shotgun (WGS) entry which is preliminary data.</text>
</comment>
<evidence type="ECO:0000313" key="2">
    <source>
        <dbReference type="EMBL" id="GHB91828.1"/>
    </source>
</evidence>
<dbReference type="EMBL" id="BMXG01000002">
    <property type="protein sequence ID" value="GHB91828.1"/>
    <property type="molecule type" value="Genomic_DNA"/>
</dbReference>
<keyword evidence="3" id="KW-1185">Reference proteome</keyword>
<dbReference type="AlphaFoldDB" id="A0A8J3GDH9"/>
<feature type="transmembrane region" description="Helical" evidence="1">
    <location>
        <begin position="131"/>
        <end position="158"/>
    </location>
</feature>
<feature type="transmembrane region" description="Helical" evidence="1">
    <location>
        <begin position="39"/>
        <end position="72"/>
    </location>
</feature>
<evidence type="ECO:0008006" key="4">
    <source>
        <dbReference type="Google" id="ProtNLM"/>
    </source>
</evidence>
<organism evidence="2 3">
    <name type="scientific">Cerasicoccus arenae</name>
    <dbReference type="NCBI Taxonomy" id="424488"/>
    <lineage>
        <taxon>Bacteria</taxon>
        <taxon>Pseudomonadati</taxon>
        <taxon>Verrucomicrobiota</taxon>
        <taxon>Opitutia</taxon>
        <taxon>Puniceicoccales</taxon>
        <taxon>Cerasicoccaceae</taxon>
        <taxon>Cerasicoccus</taxon>
    </lineage>
</organism>
<accession>A0A8J3GDH9</accession>
<dbReference type="RefSeq" id="WP_189511229.1">
    <property type="nucleotide sequence ID" value="NZ_BMXG01000002.1"/>
</dbReference>
<feature type="transmembrane region" description="Helical" evidence="1">
    <location>
        <begin position="170"/>
        <end position="194"/>
    </location>
</feature>
<dbReference type="PANTHER" id="PTHR41795">
    <property type="entry name" value="EXOPOLYSACCHARIDE SYNTHESIS PROTEIN"/>
    <property type="match status" value="1"/>
</dbReference>
<keyword evidence="1" id="KW-0812">Transmembrane</keyword>
<sequence length="227" mass="25259">MSHDHRTSLSEALCRFRDFKEKRNYTFEEILQVVDEKGFAILLILLSLPGALPMPATGYSTPFGIVILSLGVQMLRGKAMPWLPDKVKKMTLPHGFFQKMISAATKFLGVIEHLIRPRMRWVTQPIGRRALAILVIIMAALMCLPIPGTNTFPAFVIFLVGVCLSEEDGLLAFFALAAGLLAICVYAAAIFFCVKFFQEYGWDGIHEFLSMIKGYVKGLLGLEPSAE</sequence>
<dbReference type="Pfam" id="PF06055">
    <property type="entry name" value="ExoD"/>
    <property type="match status" value="1"/>
</dbReference>
<dbReference type="PIRSF" id="PIRSF033239">
    <property type="entry name" value="ExoD"/>
    <property type="match status" value="1"/>
</dbReference>
<dbReference type="InterPro" id="IPR010331">
    <property type="entry name" value="ExoD"/>
</dbReference>
<reference evidence="2" key="2">
    <citation type="submission" date="2020-09" db="EMBL/GenBank/DDBJ databases">
        <authorList>
            <person name="Sun Q."/>
            <person name="Kim S."/>
        </authorList>
    </citation>
    <scope>NUCLEOTIDE SEQUENCE</scope>
    <source>
        <strain evidence="2">KCTC 12870</strain>
    </source>
</reference>
<reference evidence="2" key="1">
    <citation type="journal article" date="2014" name="Int. J. Syst. Evol. Microbiol.">
        <title>Complete genome sequence of Corynebacterium casei LMG S-19264T (=DSM 44701T), isolated from a smear-ripened cheese.</title>
        <authorList>
            <consortium name="US DOE Joint Genome Institute (JGI-PGF)"/>
            <person name="Walter F."/>
            <person name="Albersmeier A."/>
            <person name="Kalinowski J."/>
            <person name="Ruckert C."/>
        </authorList>
    </citation>
    <scope>NUCLEOTIDE SEQUENCE</scope>
    <source>
        <strain evidence="2">KCTC 12870</strain>
    </source>
</reference>
<dbReference type="Proteomes" id="UP000642829">
    <property type="component" value="Unassembled WGS sequence"/>
</dbReference>
<name>A0A8J3GDH9_9BACT</name>
<dbReference type="PANTHER" id="PTHR41795:SF1">
    <property type="entry name" value="EXOPOLYSACCHARIDE SYNTHESIS PROTEIN"/>
    <property type="match status" value="1"/>
</dbReference>